<dbReference type="Proteomes" id="UP000758701">
    <property type="component" value="Unassembled WGS sequence"/>
</dbReference>
<accession>A0ABS7WAD8</accession>
<name>A0ABS7WAD8_STROV</name>
<dbReference type="EMBL" id="JAHSTP010000014">
    <property type="protein sequence ID" value="MBZ6154928.1"/>
    <property type="molecule type" value="Genomic_DNA"/>
</dbReference>
<proteinExistence type="predicted"/>
<sequence length="65" mass="7701">MYEYEIQRYRYADLIRRGAEARLAREVVLARRAARRAARRTGRHEASGTESHTPRHRRHRSARAA</sequence>
<evidence type="ECO:0000313" key="3">
    <source>
        <dbReference type="Proteomes" id="UP000758701"/>
    </source>
</evidence>
<evidence type="ECO:0000256" key="1">
    <source>
        <dbReference type="SAM" id="MobiDB-lite"/>
    </source>
</evidence>
<keyword evidence="3" id="KW-1185">Reference proteome</keyword>
<feature type="region of interest" description="Disordered" evidence="1">
    <location>
        <begin position="34"/>
        <end position="65"/>
    </location>
</feature>
<dbReference type="RefSeq" id="WP_031034271.1">
    <property type="nucleotide sequence ID" value="NZ_BNEG01000003.1"/>
</dbReference>
<organism evidence="2 3">
    <name type="scientific">Streptomyces olivaceus</name>
    <dbReference type="NCBI Taxonomy" id="47716"/>
    <lineage>
        <taxon>Bacteria</taxon>
        <taxon>Bacillati</taxon>
        <taxon>Actinomycetota</taxon>
        <taxon>Actinomycetes</taxon>
        <taxon>Kitasatosporales</taxon>
        <taxon>Streptomycetaceae</taxon>
        <taxon>Streptomyces</taxon>
    </lineage>
</organism>
<reference evidence="2 3" key="1">
    <citation type="submission" date="2021-06" db="EMBL/GenBank/DDBJ databases">
        <title>Ecological speciation of a Streptomyces species isolated from different habitats and geographic origins.</title>
        <authorList>
            <person name="Wang J."/>
        </authorList>
    </citation>
    <scope>NUCLEOTIDE SEQUENCE [LARGE SCALE GENOMIC DNA]</scope>
    <source>
        <strain evidence="2 3">FXJ8.012</strain>
    </source>
</reference>
<gene>
    <name evidence="2" type="ORF">KVH32_27735</name>
</gene>
<protein>
    <submittedName>
        <fullName evidence="2">Uncharacterized protein</fullName>
    </submittedName>
</protein>
<evidence type="ECO:0000313" key="2">
    <source>
        <dbReference type="EMBL" id="MBZ6154928.1"/>
    </source>
</evidence>
<comment type="caution">
    <text evidence="2">The sequence shown here is derived from an EMBL/GenBank/DDBJ whole genome shotgun (WGS) entry which is preliminary data.</text>
</comment>
<feature type="compositionally biased region" description="Basic residues" evidence="1">
    <location>
        <begin position="54"/>
        <end position="65"/>
    </location>
</feature>